<organism evidence="1 2">
    <name type="scientific">Candidatus Entotheonella gemina</name>
    <dbReference type="NCBI Taxonomy" id="1429439"/>
    <lineage>
        <taxon>Bacteria</taxon>
        <taxon>Pseudomonadati</taxon>
        <taxon>Nitrospinota/Tectimicrobiota group</taxon>
        <taxon>Candidatus Tectimicrobiota</taxon>
        <taxon>Candidatus Entotheonellia</taxon>
        <taxon>Candidatus Entotheonellales</taxon>
        <taxon>Candidatus Entotheonellaceae</taxon>
        <taxon>Candidatus Entotheonella</taxon>
    </lineage>
</organism>
<comment type="caution">
    <text evidence="1">The sequence shown here is derived from an EMBL/GenBank/DDBJ whole genome shotgun (WGS) entry which is preliminary data.</text>
</comment>
<reference evidence="1 2" key="1">
    <citation type="journal article" date="2014" name="Nature">
        <title>An environmental bacterial taxon with a large and distinct metabolic repertoire.</title>
        <authorList>
            <person name="Wilson M.C."/>
            <person name="Mori T."/>
            <person name="Ruckert C."/>
            <person name="Uria A.R."/>
            <person name="Helf M.J."/>
            <person name="Takada K."/>
            <person name="Gernert C."/>
            <person name="Steffens U.A."/>
            <person name="Heycke N."/>
            <person name="Schmitt S."/>
            <person name="Rinke C."/>
            <person name="Helfrich E.J."/>
            <person name="Brachmann A.O."/>
            <person name="Gurgui C."/>
            <person name="Wakimoto T."/>
            <person name="Kracht M."/>
            <person name="Crusemann M."/>
            <person name="Hentschel U."/>
            <person name="Abe I."/>
            <person name="Matsunaga S."/>
            <person name="Kalinowski J."/>
            <person name="Takeyama H."/>
            <person name="Piel J."/>
        </authorList>
    </citation>
    <scope>NUCLEOTIDE SEQUENCE [LARGE SCALE GENOMIC DNA]</scope>
    <source>
        <strain evidence="2">TSY2</strain>
    </source>
</reference>
<dbReference type="HOGENOM" id="CLU_198143_0_0_7"/>
<evidence type="ECO:0000313" key="1">
    <source>
        <dbReference type="EMBL" id="ETW93712.1"/>
    </source>
</evidence>
<dbReference type="Proteomes" id="UP000019140">
    <property type="component" value="Unassembled WGS sequence"/>
</dbReference>
<accession>W4L6P4</accession>
<evidence type="ECO:0000313" key="2">
    <source>
        <dbReference type="Proteomes" id="UP000019140"/>
    </source>
</evidence>
<protein>
    <recommendedName>
        <fullName evidence="3">DUF2281 domain-containing protein</fullName>
    </recommendedName>
</protein>
<keyword evidence="2" id="KW-1185">Reference proteome</keyword>
<name>W4L6P4_9BACT</name>
<gene>
    <name evidence="1" type="ORF">ETSY2_50920</name>
</gene>
<evidence type="ECO:0008006" key="3">
    <source>
        <dbReference type="Google" id="ProtNLM"/>
    </source>
</evidence>
<dbReference type="AlphaFoldDB" id="W4L6P4"/>
<sequence>MASNLETEICEYLHQLPLEHQRYVLEFVRALVTARVQGIPGQALLRFAGTIDASDLTAMAQAIEDGCEQVHDEDW</sequence>
<proteinExistence type="predicted"/>
<dbReference type="EMBL" id="AZHX01002596">
    <property type="protein sequence ID" value="ETW93712.1"/>
    <property type="molecule type" value="Genomic_DNA"/>
</dbReference>